<dbReference type="PANTHER" id="PTHR24056">
    <property type="entry name" value="CELL DIVISION PROTEIN KINASE"/>
    <property type="match status" value="1"/>
</dbReference>
<evidence type="ECO:0000256" key="5">
    <source>
        <dbReference type="ARBA" id="ARBA00022741"/>
    </source>
</evidence>
<dbReference type="GO" id="GO:0008353">
    <property type="term" value="F:RNA polymerase II CTD heptapeptide repeat kinase activity"/>
    <property type="evidence" value="ECO:0007669"/>
    <property type="project" value="UniProtKB-EC"/>
</dbReference>
<evidence type="ECO:0000256" key="6">
    <source>
        <dbReference type="ARBA" id="ARBA00022777"/>
    </source>
</evidence>
<comment type="catalytic activity">
    <reaction evidence="8">
        <text>[DNA-directed RNA polymerase] + ATP = phospho-[DNA-directed RNA polymerase] + ADP + H(+)</text>
        <dbReference type="Rhea" id="RHEA:10216"/>
        <dbReference type="Rhea" id="RHEA-COMP:11321"/>
        <dbReference type="Rhea" id="RHEA-COMP:11322"/>
        <dbReference type="ChEBI" id="CHEBI:15378"/>
        <dbReference type="ChEBI" id="CHEBI:30616"/>
        <dbReference type="ChEBI" id="CHEBI:43176"/>
        <dbReference type="ChEBI" id="CHEBI:68546"/>
        <dbReference type="ChEBI" id="CHEBI:456216"/>
        <dbReference type="EC" id="2.7.11.23"/>
    </reaction>
</comment>
<dbReference type="GO" id="GO:0005634">
    <property type="term" value="C:nucleus"/>
    <property type="evidence" value="ECO:0007669"/>
    <property type="project" value="TreeGrafter"/>
</dbReference>
<dbReference type="InterPro" id="IPR000719">
    <property type="entry name" value="Prot_kinase_dom"/>
</dbReference>
<keyword evidence="3" id="KW-0723">Serine/threonine-protein kinase</keyword>
<evidence type="ECO:0000256" key="1">
    <source>
        <dbReference type="ARBA" id="ARBA00006485"/>
    </source>
</evidence>
<dbReference type="InterPro" id="IPR011009">
    <property type="entry name" value="Kinase-like_dom_sf"/>
</dbReference>
<dbReference type="Proteomes" id="UP000236161">
    <property type="component" value="Unassembled WGS sequence"/>
</dbReference>
<evidence type="ECO:0000313" key="13">
    <source>
        <dbReference type="Proteomes" id="UP000236161"/>
    </source>
</evidence>
<keyword evidence="6 12" id="KW-0418">Kinase</keyword>
<dbReference type="CDD" id="cd07840">
    <property type="entry name" value="STKc_CDK9_like"/>
    <property type="match status" value="1"/>
</dbReference>
<dbReference type="EC" id="2.7.11.23" evidence="2"/>
<evidence type="ECO:0000256" key="7">
    <source>
        <dbReference type="ARBA" id="ARBA00022840"/>
    </source>
</evidence>
<dbReference type="GO" id="GO:0005524">
    <property type="term" value="F:ATP binding"/>
    <property type="evidence" value="ECO:0007669"/>
    <property type="project" value="UniProtKB-UniRule"/>
</dbReference>
<evidence type="ECO:0000313" key="12">
    <source>
        <dbReference type="EMBL" id="PKA49764.1"/>
    </source>
</evidence>
<comment type="similarity">
    <text evidence="1">Belongs to the protein kinase superfamily. CMGC Ser/Thr protein kinase family. CDC2/CDKX subfamily.</text>
</comment>
<dbReference type="PROSITE" id="PS00108">
    <property type="entry name" value="PROTEIN_KINASE_ST"/>
    <property type="match status" value="1"/>
</dbReference>
<dbReference type="EMBL" id="KZ452037">
    <property type="protein sequence ID" value="PKA49764.1"/>
    <property type="molecule type" value="Genomic_DNA"/>
</dbReference>
<dbReference type="PROSITE" id="PS50011">
    <property type="entry name" value="PROTEIN_KINASE_DOM"/>
    <property type="match status" value="1"/>
</dbReference>
<keyword evidence="5 9" id="KW-0547">Nucleotide-binding</keyword>
<dbReference type="OrthoDB" id="28397at2759"/>
<feature type="domain" description="Protein kinase" evidence="11">
    <location>
        <begin position="111"/>
        <end position="395"/>
    </location>
</feature>
<dbReference type="SUPFAM" id="SSF56112">
    <property type="entry name" value="Protein kinase-like (PK-like)"/>
    <property type="match status" value="1"/>
</dbReference>
<sequence>MGCAASKKAVSVTPALDSSGILRDHRRSDVVLENSLRSRSKEEEEEEERKPKESVESGKASVNSTSSVSFRLGNLHKYIEGEQVAAGWPAWLSTVAREAIHGWLPLKADNFEKLDKVGQGTYSTVFKARNLETEKIVALKKVRLDNFDPESVRFMAREIQILRRLDHPNVMKLEGLITSRLSFSIYLVFEYMEHDLVGLSSSPDIKFTEPQVKCYMQQLLSGLEHCHSKGIMHRDIKGANLLVNNEGLLKIADFGLANYTHPGHKQPLTSRVVTLWYRPPELLLGSTDYGASIDLWSVGCVFAEMFVKKPILQGRTEVEQLHKIFKLCGSPTDEYWKKSKLPHATIFKPHSPYESRIQETFRSLPQSALKLLEILLSVEPHRRSTAASALASEYFRAKPYACEPSSLPKYSPTKEIDAKSREDALRRRIQRATGGARVAEAARRQTRIKRDPRESSGLSIWPTHQQEPQTNNHGTDSAGENMVCPRVNGESRLFVDLQPMAALNRPNRGRRSKHISQGDIPFSGPLHVNPSSGFAWVKKPQECHPSVKSHCKSSSRSITLGAPNLQTAVRARITSEFVGQPNRHVSHVALDHPKFTEQHNTVKQSLLKNWAQLEHPDSFDSTVSFHSQDFSKSVCRREAMPSKHSNLGYHDGDRVEFSGPLLAKSKNVEKLLEKHERRIRQAVQRSWFQREKFSGLDGDSCGGSGLRCRRTVKCFPRPNTYKDVAEVRMVCCSIKTTT</sequence>
<evidence type="ECO:0000256" key="2">
    <source>
        <dbReference type="ARBA" id="ARBA00012409"/>
    </source>
</evidence>
<dbReference type="FunFam" id="3.30.200.20:FF:000021">
    <property type="entry name" value="probable serine/threonine-protein kinase At1g54610"/>
    <property type="match status" value="1"/>
</dbReference>
<dbReference type="Gene3D" id="1.10.510.10">
    <property type="entry name" value="Transferase(Phosphotransferase) domain 1"/>
    <property type="match status" value="1"/>
</dbReference>
<keyword evidence="7 9" id="KW-0067">ATP-binding</keyword>
<evidence type="ECO:0000256" key="9">
    <source>
        <dbReference type="PROSITE-ProRule" id="PRU10141"/>
    </source>
</evidence>
<keyword evidence="13" id="KW-1185">Reference proteome</keyword>
<evidence type="ECO:0000259" key="11">
    <source>
        <dbReference type="PROSITE" id="PS50011"/>
    </source>
</evidence>
<dbReference type="PANTHER" id="PTHR24056:SF228">
    <property type="entry name" value="PROTEIN IMPAIRED IN BABA-INDUCED STERILITY 1"/>
    <property type="match status" value="1"/>
</dbReference>
<dbReference type="InterPro" id="IPR017441">
    <property type="entry name" value="Protein_kinase_ATP_BS"/>
</dbReference>
<gene>
    <name evidence="12" type="ORF">AXF42_Ash004305</name>
</gene>
<evidence type="ECO:0000256" key="4">
    <source>
        <dbReference type="ARBA" id="ARBA00022679"/>
    </source>
</evidence>
<reference evidence="12 13" key="1">
    <citation type="journal article" date="2017" name="Nature">
        <title>The Apostasia genome and the evolution of orchids.</title>
        <authorList>
            <person name="Zhang G.Q."/>
            <person name="Liu K.W."/>
            <person name="Li Z."/>
            <person name="Lohaus R."/>
            <person name="Hsiao Y.Y."/>
            <person name="Niu S.C."/>
            <person name="Wang J.Y."/>
            <person name="Lin Y.C."/>
            <person name="Xu Q."/>
            <person name="Chen L.J."/>
            <person name="Yoshida K."/>
            <person name="Fujiwara S."/>
            <person name="Wang Z.W."/>
            <person name="Zhang Y.Q."/>
            <person name="Mitsuda N."/>
            <person name="Wang M."/>
            <person name="Liu G.H."/>
            <person name="Pecoraro L."/>
            <person name="Huang H.X."/>
            <person name="Xiao X.J."/>
            <person name="Lin M."/>
            <person name="Wu X.Y."/>
            <person name="Wu W.L."/>
            <person name="Chen Y.Y."/>
            <person name="Chang S.B."/>
            <person name="Sakamoto S."/>
            <person name="Ohme-Takagi M."/>
            <person name="Yagi M."/>
            <person name="Zeng S.J."/>
            <person name="Shen C.Y."/>
            <person name="Yeh C.M."/>
            <person name="Luo Y.B."/>
            <person name="Tsai W.C."/>
            <person name="Van de Peer Y."/>
            <person name="Liu Z.J."/>
        </authorList>
    </citation>
    <scope>NUCLEOTIDE SEQUENCE [LARGE SCALE GENOMIC DNA]</scope>
    <source>
        <strain evidence="13">cv. Shenzhen</strain>
        <tissue evidence="12">Stem</tissue>
    </source>
</reference>
<evidence type="ECO:0000256" key="10">
    <source>
        <dbReference type="SAM" id="MobiDB-lite"/>
    </source>
</evidence>
<dbReference type="STRING" id="1088818.A0A2I0A2K8"/>
<feature type="compositionally biased region" description="Polar residues" evidence="10">
    <location>
        <begin position="456"/>
        <end position="475"/>
    </location>
</feature>
<dbReference type="PROSITE" id="PS00107">
    <property type="entry name" value="PROTEIN_KINASE_ATP"/>
    <property type="match status" value="1"/>
</dbReference>
<feature type="compositionally biased region" description="Basic and acidic residues" evidence="10">
    <location>
        <begin position="440"/>
        <end position="454"/>
    </location>
</feature>
<dbReference type="SMART" id="SM00220">
    <property type="entry name" value="S_TKc"/>
    <property type="match status" value="1"/>
</dbReference>
<protein>
    <recommendedName>
        <fullName evidence="2">[RNA-polymerase]-subunit kinase</fullName>
        <ecNumber evidence="2">2.7.11.23</ecNumber>
    </recommendedName>
</protein>
<feature type="binding site" evidence="9">
    <location>
        <position position="140"/>
    </location>
    <ligand>
        <name>ATP</name>
        <dbReference type="ChEBI" id="CHEBI:30616"/>
    </ligand>
</feature>
<evidence type="ECO:0000256" key="8">
    <source>
        <dbReference type="ARBA" id="ARBA00049280"/>
    </source>
</evidence>
<accession>A0A2I0A2K8</accession>
<dbReference type="GO" id="GO:0000307">
    <property type="term" value="C:cyclin-dependent protein kinase holoenzyme complex"/>
    <property type="evidence" value="ECO:0007669"/>
    <property type="project" value="TreeGrafter"/>
</dbReference>
<feature type="region of interest" description="Disordered" evidence="10">
    <location>
        <begin position="33"/>
        <end position="61"/>
    </location>
</feature>
<feature type="region of interest" description="Disordered" evidence="10">
    <location>
        <begin position="431"/>
        <end position="479"/>
    </location>
</feature>
<dbReference type="InterPro" id="IPR050108">
    <property type="entry name" value="CDK"/>
</dbReference>
<dbReference type="AlphaFoldDB" id="A0A2I0A2K8"/>
<keyword evidence="4 12" id="KW-0808">Transferase</keyword>
<dbReference type="Pfam" id="PF00069">
    <property type="entry name" value="Pkinase"/>
    <property type="match status" value="1"/>
</dbReference>
<dbReference type="Gene3D" id="3.30.200.20">
    <property type="entry name" value="Phosphorylase Kinase, domain 1"/>
    <property type="match status" value="1"/>
</dbReference>
<organism evidence="12 13">
    <name type="scientific">Apostasia shenzhenica</name>
    <dbReference type="NCBI Taxonomy" id="1088818"/>
    <lineage>
        <taxon>Eukaryota</taxon>
        <taxon>Viridiplantae</taxon>
        <taxon>Streptophyta</taxon>
        <taxon>Embryophyta</taxon>
        <taxon>Tracheophyta</taxon>
        <taxon>Spermatophyta</taxon>
        <taxon>Magnoliopsida</taxon>
        <taxon>Liliopsida</taxon>
        <taxon>Asparagales</taxon>
        <taxon>Orchidaceae</taxon>
        <taxon>Apostasioideae</taxon>
        <taxon>Apostasia</taxon>
    </lineage>
</organism>
<dbReference type="InterPro" id="IPR008271">
    <property type="entry name" value="Ser/Thr_kinase_AS"/>
</dbReference>
<evidence type="ECO:0000256" key="3">
    <source>
        <dbReference type="ARBA" id="ARBA00022527"/>
    </source>
</evidence>
<proteinExistence type="inferred from homology"/>
<dbReference type="FunFam" id="1.10.510.10:FF:000043">
    <property type="entry name" value="probable serine/threonine-protein kinase At1g54610"/>
    <property type="match status" value="1"/>
</dbReference>
<dbReference type="GO" id="GO:0032968">
    <property type="term" value="P:positive regulation of transcription elongation by RNA polymerase II"/>
    <property type="evidence" value="ECO:0007669"/>
    <property type="project" value="TreeGrafter"/>
</dbReference>
<name>A0A2I0A2K8_9ASPA</name>